<evidence type="ECO:0000259" key="2">
    <source>
        <dbReference type="PROSITE" id="PS50222"/>
    </source>
</evidence>
<dbReference type="Pfam" id="PF13499">
    <property type="entry name" value="EF-hand_7"/>
    <property type="match status" value="2"/>
</dbReference>
<dbReference type="Proteomes" id="UP001190700">
    <property type="component" value="Unassembled WGS sequence"/>
</dbReference>
<dbReference type="InterPro" id="IPR011992">
    <property type="entry name" value="EF-hand-dom_pair"/>
</dbReference>
<keyword evidence="4" id="KW-1185">Reference proteome</keyword>
<dbReference type="EMBL" id="LGRX02034022">
    <property type="protein sequence ID" value="KAK3239118.1"/>
    <property type="molecule type" value="Genomic_DNA"/>
</dbReference>
<evidence type="ECO:0000256" key="1">
    <source>
        <dbReference type="ARBA" id="ARBA00022837"/>
    </source>
</evidence>
<protein>
    <recommendedName>
        <fullName evidence="2">EF-hand domain-containing protein</fullName>
    </recommendedName>
</protein>
<gene>
    <name evidence="3" type="ORF">CYMTET_50938</name>
</gene>
<dbReference type="CDD" id="cd00051">
    <property type="entry name" value="EFh"/>
    <property type="match status" value="2"/>
</dbReference>
<dbReference type="InterPro" id="IPR052603">
    <property type="entry name" value="EFCB6"/>
</dbReference>
<accession>A0AAE0BN97</accession>
<dbReference type="PANTHER" id="PTHR20875:SF0">
    <property type="entry name" value="GH12158P"/>
    <property type="match status" value="1"/>
</dbReference>
<dbReference type="SUPFAM" id="SSF47473">
    <property type="entry name" value="EF-hand"/>
    <property type="match status" value="1"/>
</dbReference>
<evidence type="ECO:0000313" key="3">
    <source>
        <dbReference type="EMBL" id="KAK3239118.1"/>
    </source>
</evidence>
<feature type="domain" description="EF-hand" evidence="2">
    <location>
        <begin position="335"/>
        <end position="370"/>
    </location>
</feature>
<dbReference type="SMART" id="SM00054">
    <property type="entry name" value="EFh"/>
    <property type="match status" value="4"/>
</dbReference>
<proteinExistence type="predicted"/>
<feature type="domain" description="EF-hand" evidence="2">
    <location>
        <begin position="299"/>
        <end position="334"/>
    </location>
</feature>
<dbReference type="GO" id="GO:0005509">
    <property type="term" value="F:calcium ion binding"/>
    <property type="evidence" value="ECO:0007669"/>
    <property type="project" value="InterPro"/>
</dbReference>
<feature type="domain" description="EF-hand" evidence="2">
    <location>
        <begin position="89"/>
        <end position="119"/>
    </location>
</feature>
<organism evidence="3 4">
    <name type="scientific">Cymbomonas tetramitiformis</name>
    <dbReference type="NCBI Taxonomy" id="36881"/>
    <lineage>
        <taxon>Eukaryota</taxon>
        <taxon>Viridiplantae</taxon>
        <taxon>Chlorophyta</taxon>
        <taxon>Pyramimonadophyceae</taxon>
        <taxon>Pyramimonadales</taxon>
        <taxon>Pyramimonadaceae</taxon>
        <taxon>Cymbomonas</taxon>
    </lineage>
</organism>
<dbReference type="InterPro" id="IPR018247">
    <property type="entry name" value="EF_Hand_1_Ca_BS"/>
</dbReference>
<dbReference type="AlphaFoldDB" id="A0AAE0BN97"/>
<feature type="non-terminal residue" evidence="3">
    <location>
        <position position="526"/>
    </location>
</feature>
<comment type="caution">
    <text evidence="3">The sequence shown here is derived from an EMBL/GenBank/DDBJ whole genome shotgun (WGS) entry which is preliminary data.</text>
</comment>
<feature type="domain" description="EF-hand" evidence="2">
    <location>
        <begin position="120"/>
        <end position="155"/>
    </location>
</feature>
<dbReference type="Gene3D" id="1.10.238.10">
    <property type="entry name" value="EF-hand"/>
    <property type="match status" value="2"/>
</dbReference>
<sequence length="526" mass="60590">MQDGNGVMDYNEFIRKVMPEDYPDTSAESNLSRIGAYATGNMHEHRPGDERRGKSTITPAFKRRVPVDVLEKMLREKVMARAKGGRYYLRQAFKHFDKDASGGISKKEFRQVLDKFHIMPHEEDFQTLVKRYDLNRDGVIDWNEFCSQVMPPDYTTMDSDKDHAAATYRTLTEKANRKLESLEHSFRRHAHKDGMMTVPELMDICARENVDMRPENLRAIAESCVGNAGMLSYHDFVRLLEESDAEFAEEQSSRAGRGYMGGFEQPFHKVIVARDGQVKMNVPRIELLLRDKLQAKSRGGATQLRAAFKHFDRDGSGGVTYEEFQNVLEKFNIRLVRDDFDALMRKYDVNGDGLIDWAEFTDRLLPPDYPTKAYDAKIQLADKLESQITQLQSSLDSLDKRRNGGRATGALPATLVVKAANKMEVSPDDLWRLVDTCSEEGDRVDYRKFVGTLLQHLRRYEEDKLQEEYHDRDGRHRRGLIEALTHGTGRYGREAPREPHVPSFPQKMTVQDVEKLVREKIQQKCK</sequence>
<reference evidence="3 4" key="1">
    <citation type="journal article" date="2015" name="Genome Biol. Evol.">
        <title>Comparative Genomics of a Bacterivorous Green Alga Reveals Evolutionary Causalities and Consequences of Phago-Mixotrophic Mode of Nutrition.</title>
        <authorList>
            <person name="Burns J.A."/>
            <person name="Paasch A."/>
            <person name="Narechania A."/>
            <person name="Kim E."/>
        </authorList>
    </citation>
    <scope>NUCLEOTIDE SEQUENCE [LARGE SCALE GENOMIC DNA]</scope>
    <source>
        <strain evidence="3 4">PLY_AMNH</strain>
    </source>
</reference>
<keyword evidence="1" id="KW-0106">Calcium</keyword>
<dbReference type="PROSITE" id="PS50222">
    <property type="entry name" value="EF_HAND_2"/>
    <property type="match status" value="4"/>
</dbReference>
<dbReference type="InterPro" id="IPR002048">
    <property type="entry name" value="EF_hand_dom"/>
</dbReference>
<dbReference type="PANTHER" id="PTHR20875">
    <property type="entry name" value="EF-HAND CALCIUM-BINDING DOMAIN-CONTAINING PROTEIN 6-RELATED"/>
    <property type="match status" value="1"/>
</dbReference>
<name>A0AAE0BN97_9CHLO</name>
<evidence type="ECO:0000313" key="4">
    <source>
        <dbReference type="Proteomes" id="UP001190700"/>
    </source>
</evidence>
<dbReference type="PROSITE" id="PS00018">
    <property type="entry name" value="EF_HAND_1"/>
    <property type="match status" value="2"/>
</dbReference>